<dbReference type="AlphaFoldDB" id="F3QJF7"/>
<keyword evidence="2" id="KW-1185">Reference proteome</keyword>
<comment type="caution">
    <text evidence="1">The sequence shown here is derived from an EMBL/GenBank/DDBJ whole genome shotgun (WGS) entry which is preliminary data.</text>
</comment>
<dbReference type="GeneID" id="43348512"/>
<proteinExistence type="predicted"/>
<protein>
    <submittedName>
        <fullName evidence="1">Uncharacterized protein</fullName>
    </submittedName>
</protein>
<dbReference type="Proteomes" id="UP000005156">
    <property type="component" value="Unassembled WGS sequence"/>
</dbReference>
<name>F3QJF7_9BURK</name>
<accession>F3QJF7</accession>
<reference evidence="1 2" key="1">
    <citation type="submission" date="2011-02" db="EMBL/GenBank/DDBJ databases">
        <authorList>
            <person name="Weinstock G."/>
            <person name="Sodergren E."/>
            <person name="Clifton S."/>
            <person name="Fulton L."/>
            <person name="Fulton B."/>
            <person name="Courtney L."/>
            <person name="Fronick C."/>
            <person name="Harrison M."/>
            <person name="Strong C."/>
            <person name="Farmer C."/>
            <person name="Delahaunty K."/>
            <person name="Markovic C."/>
            <person name="Hall O."/>
            <person name="Minx P."/>
            <person name="Tomlinson C."/>
            <person name="Mitreva M."/>
            <person name="Hou S."/>
            <person name="Chen J."/>
            <person name="Wollam A."/>
            <person name="Pepin K.H."/>
            <person name="Johnson M."/>
            <person name="Bhonagiri V."/>
            <person name="Zhang X."/>
            <person name="Suruliraj S."/>
            <person name="Warren W."/>
            <person name="Chinwalla A."/>
            <person name="Mardis E.R."/>
            <person name="Wilson R.K."/>
        </authorList>
    </citation>
    <scope>NUCLEOTIDE SEQUENCE [LARGE SCALE GENOMIC DNA]</scope>
    <source>
        <strain evidence="1 2">YIT 11859</strain>
    </source>
</reference>
<gene>
    <name evidence="1" type="ORF">HMPREF9439_01058</name>
</gene>
<organism evidence="1 2">
    <name type="scientific">Parasutterella excrementihominis YIT 11859</name>
    <dbReference type="NCBI Taxonomy" id="762966"/>
    <lineage>
        <taxon>Bacteria</taxon>
        <taxon>Pseudomonadati</taxon>
        <taxon>Pseudomonadota</taxon>
        <taxon>Betaproteobacteria</taxon>
        <taxon>Burkholderiales</taxon>
        <taxon>Sutterellaceae</taxon>
        <taxon>Parasutterella</taxon>
    </lineage>
</organism>
<dbReference type="EMBL" id="AFBP01000022">
    <property type="protein sequence ID" value="EGG55805.1"/>
    <property type="molecule type" value="Genomic_DNA"/>
</dbReference>
<sequence length="258" mass="27833">MLKQLLQLLLNTRTTPSEAAHNAAPGRIDIGISGQEYICPADGFVTASANAKNVGGFDMQLFRNGLSVQGGPQEVSVPAWTQAAMIPVAKGDTVNISLYNQNSWQWRFISSIGMGGGKFVELLYGGSVCLRALSNYLQRGFCKINIQTSLINVDRALQLKINQLPEGDNKISLPPLAVGQCFRLAEPMKLATIGSDWKTPQERLATYQTRLLLGSGLQFQSKKATPSSLILVLTQALEILSSFVTNRLNNFASGGAAC</sequence>
<evidence type="ECO:0000313" key="1">
    <source>
        <dbReference type="EMBL" id="EGG55805.1"/>
    </source>
</evidence>
<evidence type="ECO:0000313" key="2">
    <source>
        <dbReference type="Proteomes" id="UP000005156"/>
    </source>
</evidence>
<dbReference type="HOGENOM" id="CLU_1077085_0_0_4"/>
<dbReference type="RefSeq" id="WP_008863966.1">
    <property type="nucleotide sequence ID" value="NZ_GL883695.1"/>
</dbReference>